<dbReference type="SMART" id="SM00020">
    <property type="entry name" value="Tryp_SPc"/>
    <property type="match status" value="1"/>
</dbReference>
<reference evidence="9" key="1">
    <citation type="submission" date="2025-08" db="UniProtKB">
        <authorList>
            <consortium name="RefSeq"/>
        </authorList>
    </citation>
    <scope>IDENTIFICATION</scope>
</reference>
<evidence type="ECO:0000256" key="6">
    <source>
        <dbReference type="SAM" id="Phobius"/>
    </source>
</evidence>
<sequence length="485" mass="54226">MRRRRSVHHPVQTMLVRVRDIERRGASARKDDGSRGESLTGILRSFDVGFPLARESSVPESVDVERTSPTHPPAANPRSRLSRFASPRKMYCLLSLLLLPIATASQLCEPPEYQFYYMCPNNTLSCPDDKRCAFVEHCPAIASLMGQNELPVHRLRQAVCGYDQTRVKICCDTADYFGRPSYANSDLYPTQPSPNSQCGKSLIWNNEDALGAYPFVARIGFINMLTGEMKYSCSGVIVSERTVLTTATCALAKSERYKLCSVLIGEYNTESDPDCNGLFCGRKTSSHDISYVIKHPGHDAATFSNNVALLRLKKTIDFTATAQPICFIPEDRYVSLGSTCTVVGWGRLSGQKEQPTTQQSLQLKLVPKQQCSDYLSQSLSVELCATGSCEPCSGYSGSPMLYKYADTYFLVSHEHEKHVHYDGFATRAIVRVMFYFFVFFVCLLALACFHQVGILSYGSSCDSTTVFPSAFVNVQRYTRWILENY</sequence>
<keyword evidence="3" id="KW-0325">Glycoprotein</keyword>
<evidence type="ECO:0000313" key="9">
    <source>
        <dbReference type="RefSeq" id="XP_014478080.1"/>
    </source>
</evidence>
<dbReference type="InterPro" id="IPR009003">
    <property type="entry name" value="Peptidase_S1_PA"/>
</dbReference>
<keyword evidence="6" id="KW-0472">Membrane</keyword>
<evidence type="ECO:0000259" key="7">
    <source>
        <dbReference type="PROSITE" id="PS50240"/>
    </source>
</evidence>
<dbReference type="RefSeq" id="XP_014478080.1">
    <property type="nucleotide sequence ID" value="XM_014622594.1"/>
</dbReference>
<dbReference type="CDD" id="cd00190">
    <property type="entry name" value="Tryp_SPc"/>
    <property type="match status" value="1"/>
</dbReference>
<dbReference type="Gene3D" id="2.40.10.10">
    <property type="entry name" value="Trypsin-like serine proteases"/>
    <property type="match status" value="1"/>
</dbReference>
<dbReference type="PROSITE" id="PS50240">
    <property type="entry name" value="TRYPSIN_DOM"/>
    <property type="match status" value="1"/>
</dbReference>
<evidence type="ECO:0000256" key="3">
    <source>
        <dbReference type="ARBA" id="ARBA00023180"/>
    </source>
</evidence>
<dbReference type="GO" id="GO:0006508">
    <property type="term" value="P:proteolysis"/>
    <property type="evidence" value="ECO:0007669"/>
    <property type="project" value="InterPro"/>
</dbReference>
<dbReference type="FunFam" id="2.40.10.10:FF:000028">
    <property type="entry name" value="Serine protease easter"/>
    <property type="match status" value="1"/>
</dbReference>
<dbReference type="InterPro" id="IPR051487">
    <property type="entry name" value="Ser/Thr_Proteases_Immune/Dev"/>
</dbReference>
<dbReference type="GO" id="GO:0004252">
    <property type="term" value="F:serine-type endopeptidase activity"/>
    <property type="evidence" value="ECO:0007669"/>
    <property type="project" value="InterPro"/>
</dbReference>
<gene>
    <name evidence="9" type="primary">LOC106746240</name>
</gene>
<dbReference type="InterPro" id="IPR001254">
    <property type="entry name" value="Trypsin_dom"/>
</dbReference>
<evidence type="ECO:0000256" key="5">
    <source>
        <dbReference type="SAM" id="MobiDB-lite"/>
    </source>
</evidence>
<dbReference type="PANTHER" id="PTHR24256">
    <property type="entry name" value="TRYPTASE-RELATED"/>
    <property type="match status" value="1"/>
</dbReference>
<comment type="similarity">
    <text evidence="4">Belongs to the peptidase S1 family. CLIP subfamily.</text>
</comment>
<dbReference type="SUPFAM" id="SSF50494">
    <property type="entry name" value="Trypsin-like serine proteases"/>
    <property type="match status" value="1"/>
</dbReference>
<proteinExistence type="inferred from homology"/>
<dbReference type="InterPro" id="IPR001314">
    <property type="entry name" value="Peptidase_S1A"/>
</dbReference>
<keyword evidence="8" id="KW-1185">Reference proteome</keyword>
<keyword evidence="2" id="KW-1015">Disulfide bond</keyword>
<accession>A0A6P3XHY5</accession>
<keyword evidence="6" id="KW-0812">Transmembrane</keyword>
<evidence type="ECO:0000256" key="4">
    <source>
        <dbReference type="ARBA" id="ARBA00024195"/>
    </source>
</evidence>
<evidence type="ECO:0000313" key="8">
    <source>
        <dbReference type="Proteomes" id="UP000515204"/>
    </source>
</evidence>
<dbReference type="Proteomes" id="UP000515204">
    <property type="component" value="Unplaced"/>
</dbReference>
<dbReference type="KEGG" id="dqu:106746240"/>
<organism evidence="8 9">
    <name type="scientific">Dinoponera quadriceps</name>
    <name type="common">South American ant</name>
    <dbReference type="NCBI Taxonomy" id="609295"/>
    <lineage>
        <taxon>Eukaryota</taxon>
        <taxon>Metazoa</taxon>
        <taxon>Ecdysozoa</taxon>
        <taxon>Arthropoda</taxon>
        <taxon>Hexapoda</taxon>
        <taxon>Insecta</taxon>
        <taxon>Pterygota</taxon>
        <taxon>Neoptera</taxon>
        <taxon>Endopterygota</taxon>
        <taxon>Hymenoptera</taxon>
        <taxon>Apocrita</taxon>
        <taxon>Aculeata</taxon>
        <taxon>Formicoidea</taxon>
        <taxon>Formicidae</taxon>
        <taxon>Ponerinae</taxon>
        <taxon>Ponerini</taxon>
        <taxon>Dinoponera</taxon>
    </lineage>
</organism>
<dbReference type="Pfam" id="PF00089">
    <property type="entry name" value="Trypsin"/>
    <property type="match status" value="1"/>
</dbReference>
<evidence type="ECO:0000256" key="1">
    <source>
        <dbReference type="ARBA" id="ARBA00022729"/>
    </source>
</evidence>
<keyword evidence="1" id="KW-0732">Signal</keyword>
<feature type="domain" description="Peptidase S1" evidence="7">
    <location>
        <begin position="202"/>
        <end position="485"/>
    </location>
</feature>
<name>A0A6P3XHY5_DINQU</name>
<evidence type="ECO:0000256" key="2">
    <source>
        <dbReference type="ARBA" id="ARBA00023157"/>
    </source>
</evidence>
<dbReference type="GeneID" id="106746240"/>
<keyword evidence="6" id="KW-1133">Transmembrane helix</keyword>
<feature type="region of interest" description="Disordered" evidence="5">
    <location>
        <begin position="58"/>
        <end position="80"/>
    </location>
</feature>
<feature type="transmembrane region" description="Helical" evidence="6">
    <location>
        <begin position="428"/>
        <end position="449"/>
    </location>
</feature>
<dbReference type="AlphaFoldDB" id="A0A6P3XHY5"/>
<dbReference type="OrthoDB" id="7726766at2759"/>
<protein>
    <submittedName>
        <fullName evidence="9">Serine protease easter-like isoform X1</fullName>
    </submittedName>
</protein>
<dbReference type="PRINTS" id="PR00722">
    <property type="entry name" value="CHYMOTRYPSIN"/>
</dbReference>
<dbReference type="InterPro" id="IPR043504">
    <property type="entry name" value="Peptidase_S1_PA_chymotrypsin"/>
</dbReference>